<evidence type="ECO:0000256" key="1">
    <source>
        <dbReference type="SAM" id="SignalP"/>
    </source>
</evidence>
<reference evidence="2 3" key="1">
    <citation type="submission" date="2020-08" db="EMBL/GenBank/DDBJ databases">
        <title>Genomic Encyclopedia of Type Strains, Phase IV (KMG-IV): sequencing the most valuable type-strain genomes for metagenomic binning, comparative biology and taxonomic classification.</title>
        <authorList>
            <person name="Goeker M."/>
        </authorList>
    </citation>
    <scope>NUCLEOTIDE SEQUENCE [LARGE SCALE GENOMIC DNA]</scope>
    <source>
        <strain evidence="2 3">YC6886</strain>
    </source>
</reference>
<dbReference type="AlphaFoldDB" id="A0A840V9B6"/>
<comment type="caution">
    <text evidence="2">The sequence shown here is derived from an EMBL/GenBank/DDBJ whole genome shotgun (WGS) entry which is preliminary data.</text>
</comment>
<evidence type="ECO:0000313" key="2">
    <source>
        <dbReference type="EMBL" id="MBB5350379.1"/>
    </source>
</evidence>
<feature type="chain" id="PRO_5032712615" evidence="1">
    <location>
        <begin position="23"/>
        <end position="290"/>
    </location>
</feature>
<evidence type="ECO:0000313" key="3">
    <source>
        <dbReference type="Proteomes" id="UP000557717"/>
    </source>
</evidence>
<keyword evidence="1" id="KW-0732">Signal</keyword>
<dbReference type="Proteomes" id="UP000557717">
    <property type="component" value="Unassembled WGS sequence"/>
</dbReference>
<protein>
    <submittedName>
        <fullName evidence="2">Uncharacterized protein</fullName>
    </submittedName>
</protein>
<proteinExistence type="predicted"/>
<keyword evidence="3" id="KW-1185">Reference proteome</keyword>
<feature type="signal peptide" evidence="1">
    <location>
        <begin position="1"/>
        <end position="22"/>
    </location>
</feature>
<name>A0A840V9B6_9BACT</name>
<organism evidence="2 3">
    <name type="scientific">Haloferula luteola</name>
    <dbReference type="NCBI Taxonomy" id="595692"/>
    <lineage>
        <taxon>Bacteria</taxon>
        <taxon>Pseudomonadati</taxon>
        <taxon>Verrucomicrobiota</taxon>
        <taxon>Verrucomicrobiia</taxon>
        <taxon>Verrucomicrobiales</taxon>
        <taxon>Verrucomicrobiaceae</taxon>
        <taxon>Haloferula</taxon>
    </lineage>
</organism>
<dbReference type="EMBL" id="JACHFD010000002">
    <property type="protein sequence ID" value="MBB5350379.1"/>
    <property type="molecule type" value="Genomic_DNA"/>
</dbReference>
<sequence>MTARLWISLFLGLVSLACPALAQVTVDIRLEKRNYLAGESIPLSVTVTNLSGQELAFQGTTETNWIDFMVNSTRGVPLTPLAKPAFGAVRIPTGKALTRTIDLAQLYALDDLGNFSVYAIVRLPGQGTNGFQSNRHLFTVNTSQPYWKQVVGAPGKRGGQNEFRLIQYNNTGKNQLYAQLADARTGKILRTHYLGDVLMLRKPSVTIDSSLNMHVLFMMSPKFWGHATIAPDGRFLGRELYQPAGGDPVLAQMTDGSIKTLGGILYDRKAAEEARKATRKASDRPAFLYE</sequence>
<dbReference type="RefSeq" id="WP_184015620.1">
    <property type="nucleotide sequence ID" value="NZ_JACHFD010000002.1"/>
</dbReference>
<dbReference type="PROSITE" id="PS51257">
    <property type="entry name" value="PROKAR_LIPOPROTEIN"/>
    <property type="match status" value="1"/>
</dbReference>
<gene>
    <name evidence="2" type="ORF">HNR46_000603</name>
</gene>
<accession>A0A840V9B6</accession>